<dbReference type="Pfam" id="PF00135">
    <property type="entry name" value="COesterase"/>
    <property type="match status" value="1"/>
</dbReference>
<protein>
    <recommendedName>
        <fullName evidence="4">Carboxylic ester hydrolase</fullName>
        <ecNumber evidence="4">3.1.1.-</ecNumber>
    </recommendedName>
</protein>
<dbReference type="GO" id="GO:0004104">
    <property type="term" value="F:cholinesterase activity"/>
    <property type="evidence" value="ECO:0007669"/>
    <property type="project" value="InterPro"/>
</dbReference>
<reference evidence="7" key="2">
    <citation type="submission" date="2025-08" db="UniProtKB">
        <authorList>
            <consortium name="RefSeq"/>
        </authorList>
    </citation>
    <scope>IDENTIFICATION</scope>
    <source>
        <strain evidence="7">S238N-H82</strain>
        <tissue evidence="7">Testes</tissue>
    </source>
</reference>
<dbReference type="EC" id="3.1.1.-" evidence="4"/>
<dbReference type="OMA" id="EWALTIG"/>
<proteinExistence type="inferred from homology"/>
<dbReference type="InterPro" id="IPR019819">
    <property type="entry name" value="Carboxylesterase_B_CS"/>
</dbReference>
<dbReference type="PANTHER" id="PTHR45570">
    <property type="entry name" value="CARBOXYLIC ESTER HYDROLASE"/>
    <property type="match status" value="1"/>
</dbReference>
<dbReference type="InterPro" id="IPR002018">
    <property type="entry name" value="CarbesteraseB"/>
</dbReference>
<reference evidence="6" key="1">
    <citation type="journal article" date="2020" name="Nat. Ecol. Evol.">
        <title>Deeply conserved synteny resolves early events in vertebrate evolution.</title>
        <authorList>
            <person name="Simakov O."/>
            <person name="Marletaz F."/>
            <person name="Yue J.X."/>
            <person name="O'Connell B."/>
            <person name="Jenkins J."/>
            <person name="Brandt A."/>
            <person name="Calef R."/>
            <person name="Tung C.H."/>
            <person name="Huang T.K."/>
            <person name="Schmutz J."/>
            <person name="Satoh N."/>
            <person name="Yu J.K."/>
            <person name="Putnam N.H."/>
            <person name="Green R.E."/>
            <person name="Rokhsar D.S."/>
        </authorList>
    </citation>
    <scope>NUCLEOTIDE SEQUENCE [LARGE SCALE GENOMIC DNA]</scope>
    <source>
        <strain evidence="6">S238N-H82</strain>
    </source>
</reference>
<name>A0A9J7HIH0_BRAFL</name>
<dbReference type="InterPro" id="IPR029058">
    <property type="entry name" value="AB_hydrolase_fold"/>
</dbReference>
<dbReference type="PROSITE" id="PS00941">
    <property type="entry name" value="CARBOXYLESTERASE_B_2"/>
    <property type="match status" value="1"/>
</dbReference>
<dbReference type="KEGG" id="bfo:118404973"/>
<dbReference type="Gene3D" id="3.40.50.1820">
    <property type="entry name" value="alpha/beta hydrolase"/>
    <property type="match status" value="1"/>
</dbReference>
<evidence type="ECO:0000313" key="7">
    <source>
        <dbReference type="RefSeq" id="XP_035660265.1"/>
    </source>
</evidence>
<accession>A0A9J7HIH0</accession>
<dbReference type="PROSITE" id="PS00122">
    <property type="entry name" value="CARBOXYLESTERASE_B_1"/>
    <property type="match status" value="1"/>
</dbReference>
<evidence type="ECO:0000256" key="1">
    <source>
        <dbReference type="ARBA" id="ARBA00005964"/>
    </source>
</evidence>
<organism evidence="6 7">
    <name type="scientific">Branchiostoma floridae</name>
    <name type="common">Florida lancelet</name>
    <name type="synonym">Amphioxus</name>
    <dbReference type="NCBI Taxonomy" id="7739"/>
    <lineage>
        <taxon>Eukaryota</taxon>
        <taxon>Metazoa</taxon>
        <taxon>Chordata</taxon>
        <taxon>Cephalochordata</taxon>
        <taxon>Leptocardii</taxon>
        <taxon>Amphioxiformes</taxon>
        <taxon>Branchiostomatidae</taxon>
        <taxon>Branchiostoma</taxon>
    </lineage>
</organism>
<feature type="active site" description="Charge relay system" evidence="3">
    <location>
        <position position="355"/>
    </location>
</feature>
<evidence type="ECO:0000256" key="3">
    <source>
        <dbReference type="PIRSR" id="PIRSR600997-1"/>
    </source>
</evidence>
<feature type="domain" description="Carboxylesterase type B" evidence="5">
    <location>
        <begin position="30"/>
        <end position="554"/>
    </location>
</feature>
<keyword evidence="4" id="KW-0732">Signal</keyword>
<evidence type="ECO:0000256" key="4">
    <source>
        <dbReference type="RuleBase" id="RU361235"/>
    </source>
</evidence>
<feature type="active site" description="Charge relay system" evidence="3">
    <location>
        <position position="459"/>
    </location>
</feature>
<gene>
    <name evidence="7" type="primary">LOC118404973</name>
</gene>
<dbReference type="InterPro" id="IPR019826">
    <property type="entry name" value="Carboxylesterase_B_AS"/>
</dbReference>
<feature type="active site" description="Acyl-ester intermediate" evidence="3">
    <location>
        <position position="228"/>
    </location>
</feature>
<evidence type="ECO:0000259" key="5">
    <source>
        <dbReference type="Pfam" id="PF00135"/>
    </source>
</evidence>
<feature type="chain" id="PRO_5039960806" description="Carboxylic ester hydrolase" evidence="4">
    <location>
        <begin position="22"/>
        <end position="567"/>
    </location>
</feature>
<dbReference type="AlphaFoldDB" id="A0A9J7HIH0"/>
<feature type="signal peptide" evidence="4">
    <location>
        <begin position="1"/>
        <end position="21"/>
    </location>
</feature>
<evidence type="ECO:0000313" key="6">
    <source>
        <dbReference type="Proteomes" id="UP000001554"/>
    </source>
</evidence>
<dbReference type="PANTHER" id="PTHR45570:SF1">
    <property type="entry name" value="CARBOXYLIC ESTER HYDROLASE"/>
    <property type="match status" value="1"/>
</dbReference>
<dbReference type="SUPFAM" id="SSF53474">
    <property type="entry name" value="alpha/beta-Hydrolases"/>
    <property type="match status" value="1"/>
</dbReference>
<dbReference type="PRINTS" id="PR00878">
    <property type="entry name" value="CHOLNESTRASE"/>
</dbReference>
<evidence type="ECO:0000256" key="2">
    <source>
        <dbReference type="ARBA" id="ARBA00022801"/>
    </source>
</evidence>
<dbReference type="InterPro" id="IPR000997">
    <property type="entry name" value="Cholinesterase"/>
</dbReference>
<comment type="similarity">
    <text evidence="1 4">Belongs to the type-B carboxylesterase/lipase family.</text>
</comment>
<keyword evidence="6" id="KW-1185">Reference proteome</keyword>
<dbReference type="Proteomes" id="UP000001554">
    <property type="component" value="Chromosome 17"/>
</dbReference>
<dbReference type="OrthoDB" id="3200163at2759"/>
<sequence>MATTTFSKLVVFAALVFVGQAALITKPEGPTIRTRHGDVRGMYAEEGAIFLGLPFGNPPVGELRWKPPRAYNKSWAPEVRDGTVPGPACRQPGCGPNKIDYRHTCNRDKNRTQSEDCLYLNVFVPRSVLLNSSLRLPVICWFHGGHYMYGTGSAMVYDGRILANKTNTVVVTTNYRLGVFGYLVTGEGEDDARGNYGTLDQIETLKWVQQNIADFGGAKDKVTVFGQSAGSDSISVLLTTDKTTDLFHQAIMLSVPFSITHKTQLEAIRVGNDVAKSVNCSAGDMKCLRSKPADDLIVAQNEAGKYIANPFKPLELFMQWGPTVDGDILPRQTVDSFANGKIQKKPFIIGNVREEAVLYIYEAFSKPMSKLELDGIMLAFLHGKGPVALHEYNPPKASDYRPFLSHFATDWVFQCPTRNVIRNAVVNGENDVWLYVFDHVVSIKSIWHHKAYCQDHVCHGEDIPFVFQTPLLLNLSFTREEQVIADTMAYHYGNFAHTGDPNKASPNVYTTGNVLKSPLDWPRYNKRNLFPNMNFTTPQSVIVKDYNKEKCDFWDKENIYSARNKGK</sequence>
<dbReference type="RefSeq" id="XP_035660265.1">
    <property type="nucleotide sequence ID" value="XM_035804372.1"/>
</dbReference>
<dbReference type="GeneID" id="118404973"/>
<keyword evidence="2 4" id="KW-0378">Hydrolase</keyword>